<reference evidence="1 2" key="1">
    <citation type="submission" date="2019-05" db="EMBL/GenBank/DDBJ databases">
        <title>Another draft genome of Portunus trituberculatus and its Hox gene families provides insights of decapod evolution.</title>
        <authorList>
            <person name="Jeong J.-H."/>
            <person name="Song I."/>
            <person name="Kim S."/>
            <person name="Choi T."/>
            <person name="Kim D."/>
            <person name="Ryu S."/>
            <person name="Kim W."/>
        </authorList>
    </citation>
    <scope>NUCLEOTIDE SEQUENCE [LARGE SCALE GENOMIC DNA]</scope>
    <source>
        <tissue evidence="1">Muscle</tissue>
    </source>
</reference>
<keyword evidence="2" id="KW-1185">Reference proteome</keyword>
<evidence type="ECO:0000313" key="1">
    <source>
        <dbReference type="EMBL" id="MPC61300.1"/>
    </source>
</evidence>
<evidence type="ECO:0000313" key="2">
    <source>
        <dbReference type="Proteomes" id="UP000324222"/>
    </source>
</evidence>
<dbReference type="AlphaFoldDB" id="A0A5B7GM93"/>
<comment type="caution">
    <text evidence="1">The sequence shown here is derived from an EMBL/GenBank/DDBJ whole genome shotgun (WGS) entry which is preliminary data.</text>
</comment>
<dbReference type="Proteomes" id="UP000324222">
    <property type="component" value="Unassembled WGS sequence"/>
</dbReference>
<dbReference type="EMBL" id="VSRR010018389">
    <property type="protein sequence ID" value="MPC61300.1"/>
    <property type="molecule type" value="Genomic_DNA"/>
</dbReference>
<protein>
    <submittedName>
        <fullName evidence="1">Uncharacterized protein</fullName>
    </submittedName>
</protein>
<gene>
    <name evidence="1" type="ORF">E2C01_055369</name>
</gene>
<organism evidence="1 2">
    <name type="scientific">Portunus trituberculatus</name>
    <name type="common">Swimming crab</name>
    <name type="synonym">Neptunus trituberculatus</name>
    <dbReference type="NCBI Taxonomy" id="210409"/>
    <lineage>
        <taxon>Eukaryota</taxon>
        <taxon>Metazoa</taxon>
        <taxon>Ecdysozoa</taxon>
        <taxon>Arthropoda</taxon>
        <taxon>Crustacea</taxon>
        <taxon>Multicrustacea</taxon>
        <taxon>Malacostraca</taxon>
        <taxon>Eumalacostraca</taxon>
        <taxon>Eucarida</taxon>
        <taxon>Decapoda</taxon>
        <taxon>Pleocyemata</taxon>
        <taxon>Brachyura</taxon>
        <taxon>Eubrachyura</taxon>
        <taxon>Portunoidea</taxon>
        <taxon>Portunidae</taxon>
        <taxon>Portuninae</taxon>
        <taxon>Portunus</taxon>
    </lineage>
</organism>
<proteinExistence type="predicted"/>
<accession>A0A5B7GM93</accession>
<sequence length="91" mass="10133">MELENIVANTVYLKAREGKEMYGKVAMSAIVLRPLSSALTHSLLARKLSRIGGRITQGRQDLVKLALPRLGRCCLERHTLAMDVQRKGSDK</sequence>
<name>A0A5B7GM93_PORTR</name>